<protein>
    <submittedName>
        <fullName evidence="2">Nucleotidyltransferase domain-containing protein</fullName>
    </submittedName>
</protein>
<accession>A0A3E5A1D6</accession>
<reference evidence="5 6" key="1">
    <citation type="submission" date="2018-08" db="EMBL/GenBank/DDBJ databases">
        <title>A genome reference for cultivated species of the human gut microbiota.</title>
        <authorList>
            <person name="Zou Y."/>
            <person name="Xue W."/>
            <person name="Luo G."/>
        </authorList>
    </citation>
    <scope>NUCLEOTIDE SEQUENCE [LARGE SCALE GENOMIC DNA]</scope>
    <source>
        <strain evidence="4 6">AM28-23</strain>
        <strain evidence="3 7">AM29-25AC</strain>
        <strain evidence="2 5">OM06-11AA</strain>
    </source>
</reference>
<dbReference type="EMBL" id="QSUB01000012">
    <property type="protein sequence ID" value="RGN01919.1"/>
    <property type="molecule type" value="Genomic_DNA"/>
</dbReference>
<organism evidence="2 5">
    <name type="scientific">Blautia obeum</name>
    <dbReference type="NCBI Taxonomy" id="40520"/>
    <lineage>
        <taxon>Bacteria</taxon>
        <taxon>Bacillati</taxon>
        <taxon>Bacillota</taxon>
        <taxon>Clostridia</taxon>
        <taxon>Lachnospirales</taxon>
        <taxon>Lachnospiraceae</taxon>
        <taxon>Blautia</taxon>
    </lineage>
</organism>
<dbReference type="Proteomes" id="UP000261222">
    <property type="component" value="Unassembled WGS sequence"/>
</dbReference>
<evidence type="ECO:0000313" key="2">
    <source>
        <dbReference type="EMBL" id="RGN01919.1"/>
    </source>
</evidence>
<name>A0A3E5A1D6_9FIRM</name>
<evidence type="ECO:0000313" key="5">
    <source>
        <dbReference type="Proteomes" id="UP000261222"/>
    </source>
</evidence>
<evidence type="ECO:0000313" key="7">
    <source>
        <dbReference type="Proteomes" id="UP000284644"/>
    </source>
</evidence>
<evidence type="ECO:0000313" key="6">
    <source>
        <dbReference type="Proteomes" id="UP000283745"/>
    </source>
</evidence>
<dbReference type="InterPro" id="IPR002934">
    <property type="entry name" value="Polymerase_NTP_transf_dom"/>
</dbReference>
<dbReference type="PANTHER" id="PTHR33933">
    <property type="entry name" value="NUCLEOTIDYLTRANSFERASE"/>
    <property type="match status" value="1"/>
</dbReference>
<dbReference type="Proteomes" id="UP000284644">
    <property type="component" value="Unassembled WGS sequence"/>
</dbReference>
<dbReference type="Proteomes" id="UP000283745">
    <property type="component" value="Unassembled WGS sequence"/>
</dbReference>
<dbReference type="PANTHER" id="PTHR33933:SF1">
    <property type="entry name" value="PROTEIN ADENYLYLTRANSFERASE MNTA-RELATED"/>
    <property type="match status" value="1"/>
</dbReference>
<dbReference type="RefSeq" id="WP_117739714.1">
    <property type="nucleotide sequence ID" value="NZ_CABJFK010000014.1"/>
</dbReference>
<dbReference type="EMBL" id="QSKF01000014">
    <property type="protein sequence ID" value="RHE37588.1"/>
    <property type="molecule type" value="Genomic_DNA"/>
</dbReference>
<proteinExistence type="predicted"/>
<feature type="domain" description="Polymerase nucleotidyl transferase" evidence="1">
    <location>
        <begin position="16"/>
        <end position="72"/>
    </location>
</feature>
<dbReference type="AlphaFoldDB" id="A0A3E5A1D6"/>
<gene>
    <name evidence="4" type="ORF">DW740_15100</name>
    <name evidence="3" type="ORF">DW767_08600</name>
    <name evidence="2" type="ORF">DXB81_16995</name>
</gene>
<comment type="caution">
    <text evidence="2">The sequence shown here is derived from an EMBL/GenBank/DDBJ whole genome shotgun (WGS) entry which is preliminary data.</text>
</comment>
<dbReference type="CDD" id="cd05403">
    <property type="entry name" value="NT_KNTase_like"/>
    <property type="match status" value="1"/>
</dbReference>
<evidence type="ECO:0000313" key="4">
    <source>
        <dbReference type="EMBL" id="RHE37588.1"/>
    </source>
</evidence>
<dbReference type="InterPro" id="IPR052548">
    <property type="entry name" value="Type_VII_TA_antitoxin"/>
</dbReference>
<evidence type="ECO:0000313" key="3">
    <source>
        <dbReference type="EMBL" id="RHE12412.1"/>
    </source>
</evidence>
<dbReference type="Pfam" id="PF01909">
    <property type="entry name" value="NTP_transf_2"/>
    <property type="match status" value="1"/>
</dbReference>
<dbReference type="InterPro" id="IPR043519">
    <property type="entry name" value="NT_sf"/>
</dbReference>
<keyword evidence="2" id="KW-0808">Transferase</keyword>
<dbReference type="EMBL" id="QSJW01000005">
    <property type="protein sequence ID" value="RHE12412.1"/>
    <property type="molecule type" value="Genomic_DNA"/>
</dbReference>
<dbReference type="GO" id="GO:0016779">
    <property type="term" value="F:nucleotidyltransferase activity"/>
    <property type="evidence" value="ECO:0007669"/>
    <property type="project" value="InterPro"/>
</dbReference>
<dbReference type="Gene3D" id="3.30.460.10">
    <property type="entry name" value="Beta Polymerase, domain 2"/>
    <property type="match status" value="1"/>
</dbReference>
<evidence type="ECO:0000259" key="1">
    <source>
        <dbReference type="Pfam" id="PF01909"/>
    </source>
</evidence>
<sequence>MTRQDVLMTFAQGTKKILKNNLSKLIVYGSYARGDYSENSDIDVMILTPLSKEEIEQVENHIFDLAFDLELESGIVINPVLENEAHYRYWLGALPFYNNVEKEGIVIG</sequence>
<dbReference type="SUPFAM" id="SSF81301">
    <property type="entry name" value="Nucleotidyltransferase"/>
    <property type="match status" value="1"/>
</dbReference>